<protein>
    <submittedName>
        <fullName evidence="2">Uncharacterized protein</fullName>
    </submittedName>
</protein>
<proteinExistence type="predicted"/>
<dbReference type="EMBL" id="JACVVK020000077">
    <property type="protein sequence ID" value="KAK7495222.1"/>
    <property type="molecule type" value="Genomic_DNA"/>
</dbReference>
<organism evidence="2 3">
    <name type="scientific">Batillaria attramentaria</name>
    <dbReference type="NCBI Taxonomy" id="370345"/>
    <lineage>
        <taxon>Eukaryota</taxon>
        <taxon>Metazoa</taxon>
        <taxon>Spiralia</taxon>
        <taxon>Lophotrochozoa</taxon>
        <taxon>Mollusca</taxon>
        <taxon>Gastropoda</taxon>
        <taxon>Caenogastropoda</taxon>
        <taxon>Sorbeoconcha</taxon>
        <taxon>Cerithioidea</taxon>
        <taxon>Batillariidae</taxon>
        <taxon>Batillaria</taxon>
    </lineage>
</organism>
<evidence type="ECO:0000313" key="3">
    <source>
        <dbReference type="Proteomes" id="UP001519460"/>
    </source>
</evidence>
<comment type="caution">
    <text evidence="2">The sequence shown here is derived from an EMBL/GenBank/DDBJ whole genome shotgun (WGS) entry which is preliminary data.</text>
</comment>
<name>A0ABD0L7S7_9CAEN</name>
<evidence type="ECO:0000256" key="1">
    <source>
        <dbReference type="SAM" id="MobiDB-lite"/>
    </source>
</evidence>
<keyword evidence="3" id="KW-1185">Reference proteome</keyword>
<dbReference type="AlphaFoldDB" id="A0ABD0L7S7"/>
<feature type="compositionally biased region" description="Gly residues" evidence="1">
    <location>
        <begin position="93"/>
        <end position="105"/>
    </location>
</feature>
<gene>
    <name evidence="2" type="ORF">BaRGS_00013632</name>
</gene>
<evidence type="ECO:0000313" key="2">
    <source>
        <dbReference type="EMBL" id="KAK7495222.1"/>
    </source>
</evidence>
<reference evidence="2 3" key="1">
    <citation type="journal article" date="2023" name="Sci. Data">
        <title>Genome assembly of the Korean intertidal mud-creeper Batillaria attramentaria.</title>
        <authorList>
            <person name="Patra A.K."/>
            <person name="Ho P.T."/>
            <person name="Jun S."/>
            <person name="Lee S.J."/>
            <person name="Kim Y."/>
            <person name="Won Y.J."/>
        </authorList>
    </citation>
    <scope>NUCLEOTIDE SEQUENCE [LARGE SCALE GENOMIC DNA]</scope>
    <source>
        <strain evidence="2">Wonlab-2016</strain>
    </source>
</reference>
<sequence length="136" mass="15134">MLYCSSEIYDKLPDSLFNRNTPECVLEKPLIWINFPQAFLSIVCVFSRKRNPVQKLEGSLATIQPRDLGQERLDYRLECSKRPSCLAADTGGRAEGGAGPRGGAGRRLILKANTYSIDNNTTRGSFPLPDHPHLSK</sequence>
<dbReference type="Proteomes" id="UP001519460">
    <property type="component" value="Unassembled WGS sequence"/>
</dbReference>
<feature type="region of interest" description="Disordered" evidence="1">
    <location>
        <begin position="86"/>
        <end position="105"/>
    </location>
</feature>
<accession>A0ABD0L7S7</accession>